<keyword evidence="3" id="KW-1185">Reference proteome</keyword>
<feature type="region of interest" description="Disordered" evidence="1">
    <location>
        <begin position="289"/>
        <end position="334"/>
    </location>
</feature>
<comment type="caution">
    <text evidence="2">The sequence shown here is derived from an EMBL/GenBank/DDBJ whole genome shotgun (WGS) entry which is preliminary data.</text>
</comment>
<evidence type="ECO:0000313" key="2">
    <source>
        <dbReference type="EMBL" id="GAA5152850.1"/>
    </source>
</evidence>
<dbReference type="Proteomes" id="UP001500221">
    <property type="component" value="Unassembled WGS sequence"/>
</dbReference>
<feature type="compositionally biased region" description="Acidic residues" evidence="1">
    <location>
        <begin position="292"/>
        <end position="320"/>
    </location>
</feature>
<dbReference type="EMBL" id="BAABKG010000004">
    <property type="protein sequence ID" value="GAA5152850.1"/>
    <property type="molecule type" value="Genomic_DNA"/>
</dbReference>
<organism evidence="2 3">
    <name type="scientific">Nocardioides marinquilinus</name>
    <dbReference type="NCBI Taxonomy" id="1210400"/>
    <lineage>
        <taxon>Bacteria</taxon>
        <taxon>Bacillati</taxon>
        <taxon>Actinomycetota</taxon>
        <taxon>Actinomycetes</taxon>
        <taxon>Propionibacteriales</taxon>
        <taxon>Nocardioidaceae</taxon>
        <taxon>Nocardioides</taxon>
    </lineage>
</organism>
<reference evidence="3" key="1">
    <citation type="journal article" date="2019" name="Int. J. Syst. Evol. Microbiol.">
        <title>The Global Catalogue of Microorganisms (GCM) 10K type strain sequencing project: providing services to taxonomists for standard genome sequencing and annotation.</title>
        <authorList>
            <consortium name="The Broad Institute Genomics Platform"/>
            <consortium name="The Broad Institute Genome Sequencing Center for Infectious Disease"/>
            <person name="Wu L."/>
            <person name="Ma J."/>
        </authorList>
    </citation>
    <scope>NUCLEOTIDE SEQUENCE [LARGE SCALE GENOMIC DNA]</scope>
    <source>
        <strain evidence="3">JCM 18459</strain>
    </source>
</reference>
<gene>
    <name evidence="2" type="ORF">GCM10023340_33870</name>
</gene>
<sequence>MSALQLQELGPFLREPEVGTASLKHNESFEEFSEIYTGVVSRINRFLDLLPIDLGPIPEDLYDTLVVPLAGDYGKIKQNGDACDVLRTGMHAWAGNVGDLRAEAGAVWEGQAAEAFMNQADVYALVMDGLGAIMRLGTLLFNGIGTMSEKLGIVVENIIVKGAKLIVKVAKKVAEKVAGWFGWLSLAKDVLTRGLEYFRDLWEDIQTALNLFDQTKALKEHVEEWAQAERDRLKAFDKLPDVMEKLPHVSGHDLLTGTVDPSLRTDLADLKDALTGKRAQDALEKIRKDLDDLSETTGDEAPDLSDDPVTEGQEADDADAPTESGGGQSRPRAS</sequence>
<evidence type="ECO:0008006" key="4">
    <source>
        <dbReference type="Google" id="ProtNLM"/>
    </source>
</evidence>
<evidence type="ECO:0000256" key="1">
    <source>
        <dbReference type="SAM" id="MobiDB-lite"/>
    </source>
</evidence>
<dbReference type="RefSeq" id="WP_345461227.1">
    <property type="nucleotide sequence ID" value="NZ_BAABKG010000004.1"/>
</dbReference>
<name>A0ABP9PW34_9ACTN</name>
<evidence type="ECO:0000313" key="3">
    <source>
        <dbReference type="Proteomes" id="UP001500221"/>
    </source>
</evidence>
<protein>
    <recommendedName>
        <fullName evidence="4">WXG100 family type VII secretion target</fullName>
    </recommendedName>
</protein>
<accession>A0ABP9PW34</accession>
<proteinExistence type="predicted"/>